<keyword evidence="2" id="KW-1185">Reference proteome</keyword>
<evidence type="ECO:0000313" key="2">
    <source>
        <dbReference type="Proteomes" id="UP000326289"/>
    </source>
</evidence>
<protein>
    <submittedName>
        <fullName evidence="1">Uncharacterized protein</fullName>
    </submittedName>
</protein>
<proteinExistence type="predicted"/>
<organism evidence="1 2">
    <name type="scientific">Aspergillus minisclerotigenes</name>
    <dbReference type="NCBI Taxonomy" id="656917"/>
    <lineage>
        <taxon>Eukaryota</taxon>
        <taxon>Fungi</taxon>
        <taxon>Dikarya</taxon>
        <taxon>Ascomycota</taxon>
        <taxon>Pezizomycotina</taxon>
        <taxon>Eurotiomycetes</taxon>
        <taxon>Eurotiomycetidae</taxon>
        <taxon>Eurotiales</taxon>
        <taxon>Aspergillaceae</taxon>
        <taxon>Aspergillus</taxon>
        <taxon>Aspergillus subgen. Circumdati</taxon>
    </lineage>
</organism>
<dbReference type="Proteomes" id="UP000326289">
    <property type="component" value="Unassembled WGS sequence"/>
</dbReference>
<sequence>MSFGNQVGFPSARKRRQSIVPRECIPRRVLSLAERERFCGPTMGMYPVRSWNRTVSYVGVSLYYGGCGIQACTQVPFGARIPRRDIGDHNNCWRGEVCPGGVTGTSYETFVATDRSDMRPSRELLVEAEIEASKPRVWNNTKHHGWNVLLRAFRVPQGPPGSTSDGNFTRGNQSSCGKFAREPVC</sequence>
<dbReference type="AlphaFoldDB" id="A0A5N6IPW1"/>
<dbReference type="EMBL" id="ML732863">
    <property type="protein sequence ID" value="KAB8268692.1"/>
    <property type="molecule type" value="Genomic_DNA"/>
</dbReference>
<name>A0A5N6IPW1_9EURO</name>
<accession>A0A5N6IPW1</accession>
<evidence type="ECO:0000313" key="1">
    <source>
        <dbReference type="EMBL" id="KAB8268692.1"/>
    </source>
</evidence>
<reference evidence="1 2" key="1">
    <citation type="submission" date="2019-04" db="EMBL/GenBank/DDBJ databases">
        <title>Fungal friends and foes A comparative genomics study of 23 Aspergillus species from section Flavi.</title>
        <authorList>
            <consortium name="DOE Joint Genome Institute"/>
            <person name="Kjaerbolling I."/>
            <person name="Vesth T.C."/>
            <person name="Frisvad J.C."/>
            <person name="Nybo J.L."/>
            <person name="Theobald S."/>
            <person name="Kildgaard S."/>
            <person name="Petersen T.I."/>
            <person name="Kuo A."/>
            <person name="Sato A."/>
            <person name="Lyhne E.K."/>
            <person name="Kogle M.E."/>
            <person name="Wiebenga A."/>
            <person name="Kun R.S."/>
            <person name="Lubbers R.J."/>
            <person name="Makela M.R."/>
            <person name="Barry K."/>
            <person name="Chovatia M."/>
            <person name="Clum A."/>
            <person name="Daum C."/>
            <person name="Haridas S."/>
            <person name="He G."/>
            <person name="LaButti K."/>
            <person name="Lipzen A."/>
            <person name="Mondo S."/>
            <person name="Pangilinan J."/>
            <person name="Riley R."/>
            <person name="Salamov A."/>
            <person name="Simmons B.A."/>
            <person name="Magnuson J.K."/>
            <person name="Henrissat B."/>
            <person name="Mortensen U.H."/>
            <person name="Larsen T.O."/>
            <person name="De vries R.P."/>
            <person name="Grigoriev I.V."/>
            <person name="Machida M."/>
            <person name="Baker S.E."/>
            <person name="Andersen M.R."/>
        </authorList>
    </citation>
    <scope>NUCLEOTIDE SEQUENCE [LARGE SCALE GENOMIC DNA]</scope>
    <source>
        <strain evidence="1 2">CBS 117635</strain>
    </source>
</reference>
<gene>
    <name evidence="1" type="ORF">BDV30DRAFT_9047</name>
</gene>